<dbReference type="AlphaFoldDB" id="A0A377AHD0"/>
<sequence length="30" mass="3333">MAVPKHLRFFTLFVDGENEVGKVSPSLCPN</sequence>
<dbReference type="Proteomes" id="UP000255543">
    <property type="component" value="Unassembled WGS sequence"/>
</dbReference>
<accession>A0A377AHD0</accession>
<protein>
    <submittedName>
        <fullName evidence="1">Major tail tube protein FII</fullName>
    </submittedName>
</protein>
<name>A0A377AHD0_ECOLX</name>
<gene>
    <name evidence="1" type="primary">fII_9</name>
    <name evidence="1" type="ORF">NCTC8179_06929</name>
</gene>
<dbReference type="EMBL" id="UGEB01000001">
    <property type="protein sequence ID" value="STL08729.1"/>
    <property type="molecule type" value="Genomic_DNA"/>
</dbReference>
<reference evidence="1 2" key="1">
    <citation type="submission" date="2018-06" db="EMBL/GenBank/DDBJ databases">
        <authorList>
            <consortium name="Pathogen Informatics"/>
            <person name="Doyle S."/>
        </authorList>
    </citation>
    <scope>NUCLEOTIDE SEQUENCE [LARGE SCALE GENOMIC DNA]</scope>
    <source>
        <strain evidence="1 2">NCTC8179</strain>
    </source>
</reference>
<evidence type="ECO:0000313" key="2">
    <source>
        <dbReference type="Proteomes" id="UP000255543"/>
    </source>
</evidence>
<proteinExistence type="predicted"/>
<evidence type="ECO:0000313" key="1">
    <source>
        <dbReference type="EMBL" id="STL08729.1"/>
    </source>
</evidence>
<organism evidence="1 2">
    <name type="scientific">Escherichia coli</name>
    <dbReference type="NCBI Taxonomy" id="562"/>
    <lineage>
        <taxon>Bacteria</taxon>
        <taxon>Pseudomonadati</taxon>
        <taxon>Pseudomonadota</taxon>
        <taxon>Gammaproteobacteria</taxon>
        <taxon>Enterobacterales</taxon>
        <taxon>Enterobacteriaceae</taxon>
        <taxon>Escherichia</taxon>
    </lineage>
</organism>